<dbReference type="InterPro" id="IPR012479">
    <property type="entry name" value="SAP30BP"/>
</dbReference>
<dbReference type="GO" id="GO:0005634">
    <property type="term" value="C:nucleus"/>
    <property type="evidence" value="ECO:0000318"/>
    <property type="project" value="GO_Central"/>
</dbReference>
<name>A7SFM7_NEMVE</name>
<accession>A7SFM7</accession>
<feature type="compositionally biased region" description="Low complexity" evidence="1">
    <location>
        <begin position="245"/>
        <end position="256"/>
    </location>
</feature>
<dbReference type="PANTHER" id="PTHR13464">
    <property type="entry name" value="TRANSCRIPTIONAL REGULATOR PROTEIN HCNGP"/>
    <property type="match status" value="1"/>
</dbReference>
<dbReference type="PANTHER" id="PTHR13464:SF0">
    <property type="entry name" value="SAP30-BINDING PROTEIN"/>
    <property type="match status" value="1"/>
</dbReference>
<feature type="region of interest" description="Disordered" evidence="1">
    <location>
        <begin position="1"/>
        <end position="78"/>
    </location>
</feature>
<proteinExistence type="predicted"/>
<dbReference type="Pfam" id="PF07818">
    <property type="entry name" value="HCNGP"/>
    <property type="match status" value="1"/>
</dbReference>
<gene>
    <name evidence="2" type="ORF">NEMVEDRAFT_v1g244938</name>
</gene>
<dbReference type="EMBL" id="DS469645">
    <property type="protein sequence ID" value="EDO37525.1"/>
    <property type="molecule type" value="Genomic_DNA"/>
</dbReference>
<dbReference type="AlphaFoldDB" id="A7SFM7"/>
<organism evidence="2 3">
    <name type="scientific">Nematostella vectensis</name>
    <name type="common">Starlet sea anemone</name>
    <dbReference type="NCBI Taxonomy" id="45351"/>
    <lineage>
        <taxon>Eukaryota</taxon>
        <taxon>Metazoa</taxon>
        <taxon>Cnidaria</taxon>
        <taxon>Anthozoa</taxon>
        <taxon>Hexacorallia</taxon>
        <taxon>Actiniaria</taxon>
        <taxon>Edwardsiidae</taxon>
        <taxon>Nematostella</taxon>
    </lineage>
</organism>
<feature type="region of interest" description="Disordered" evidence="1">
    <location>
        <begin position="92"/>
        <end position="127"/>
    </location>
</feature>
<dbReference type="Proteomes" id="UP000001593">
    <property type="component" value="Unassembled WGS sequence"/>
</dbReference>
<sequence>MASLLSLADYGLGDSDIEDSDEEASKGEPAVITTLPKVHVSQPRVVTNSSRLVSYGDEDEEDGKLNESMEVEELSTELQSLVQDASQAIPENQAVAQRDKNENEEPAKDSAYAEVHLPPEPVGRCSNSLQDKISNLLEKKYRTNKDWNAAVQKRKDFRNPSIYEKLISYCNIQENGTNYPKELFNPEAWLKEPTYEVLAKQQKEAYEKREKAKRTHIEFMSGTKKTGPASDDAKKRKSKWDVSSTGVTKTVTPPVPPGVGIVPGLAKVISEAAATAAKKAKVDN</sequence>
<evidence type="ECO:0000313" key="2">
    <source>
        <dbReference type="EMBL" id="EDO37525.1"/>
    </source>
</evidence>
<protein>
    <recommendedName>
        <fullName evidence="4">SAP30-binding protein</fullName>
    </recommendedName>
</protein>
<dbReference type="InParanoid" id="A7SFM7"/>
<feature type="region of interest" description="Disordered" evidence="1">
    <location>
        <begin position="212"/>
        <end position="256"/>
    </location>
</feature>
<feature type="compositionally biased region" description="Basic and acidic residues" evidence="1">
    <location>
        <begin position="97"/>
        <end position="108"/>
    </location>
</feature>
<evidence type="ECO:0000313" key="3">
    <source>
        <dbReference type="Proteomes" id="UP000001593"/>
    </source>
</evidence>
<keyword evidence="3" id="KW-1185">Reference proteome</keyword>
<evidence type="ECO:0000256" key="1">
    <source>
        <dbReference type="SAM" id="MobiDB-lite"/>
    </source>
</evidence>
<dbReference type="OMA" id="NREPKPP"/>
<dbReference type="eggNOG" id="KOG2959">
    <property type="taxonomic scope" value="Eukaryota"/>
</dbReference>
<dbReference type="GO" id="GO:0006355">
    <property type="term" value="P:regulation of DNA-templated transcription"/>
    <property type="evidence" value="ECO:0007669"/>
    <property type="project" value="InterPro"/>
</dbReference>
<dbReference type="KEGG" id="nve:5509019"/>
<dbReference type="PhylomeDB" id="A7SFM7"/>
<evidence type="ECO:0008006" key="4">
    <source>
        <dbReference type="Google" id="ProtNLM"/>
    </source>
</evidence>
<reference evidence="2 3" key="1">
    <citation type="journal article" date="2007" name="Science">
        <title>Sea anemone genome reveals ancestral eumetazoan gene repertoire and genomic organization.</title>
        <authorList>
            <person name="Putnam N.H."/>
            <person name="Srivastava M."/>
            <person name="Hellsten U."/>
            <person name="Dirks B."/>
            <person name="Chapman J."/>
            <person name="Salamov A."/>
            <person name="Terry A."/>
            <person name="Shapiro H."/>
            <person name="Lindquist E."/>
            <person name="Kapitonov V.V."/>
            <person name="Jurka J."/>
            <person name="Genikhovich G."/>
            <person name="Grigoriev I.V."/>
            <person name="Lucas S.M."/>
            <person name="Steele R.E."/>
            <person name="Finnerty J.R."/>
            <person name="Technau U."/>
            <person name="Martindale M.Q."/>
            <person name="Rokhsar D.S."/>
        </authorList>
    </citation>
    <scope>NUCLEOTIDE SEQUENCE [LARGE SCALE GENOMIC DNA]</scope>
    <source>
        <strain evidence="3">CH2 X CH6</strain>
    </source>
</reference>
<dbReference type="HOGENOM" id="CLU_053268_0_1_1"/>
<dbReference type="STRING" id="45351.A7SFM7"/>